<feature type="compositionally biased region" description="Gly residues" evidence="9">
    <location>
        <begin position="554"/>
        <end position="633"/>
    </location>
</feature>
<dbReference type="InterPro" id="IPR044145">
    <property type="entry name" value="IF2_II"/>
</dbReference>
<feature type="compositionally biased region" description="Low complexity" evidence="9">
    <location>
        <begin position="543"/>
        <end position="553"/>
    </location>
</feature>
<dbReference type="InterPro" id="IPR053905">
    <property type="entry name" value="EF-G-like_DII"/>
</dbReference>
<dbReference type="Pfam" id="PF04760">
    <property type="entry name" value="IF2_N"/>
    <property type="match status" value="1"/>
</dbReference>
<evidence type="ECO:0000256" key="3">
    <source>
        <dbReference type="ARBA" id="ARBA00022540"/>
    </source>
</evidence>
<feature type="compositionally biased region" description="Basic and acidic residues" evidence="9">
    <location>
        <begin position="320"/>
        <end position="335"/>
    </location>
</feature>
<feature type="compositionally biased region" description="Low complexity" evidence="9">
    <location>
        <begin position="212"/>
        <end position="221"/>
    </location>
</feature>
<dbReference type="Pfam" id="PF22042">
    <property type="entry name" value="EF-G_D2"/>
    <property type="match status" value="1"/>
</dbReference>
<dbReference type="InterPro" id="IPR005225">
    <property type="entry name" value="Small_GTP-bd"/>
</dbReference>
<dbReference type="FunFam" id="2.40.30.10:FF:000008">
    <property type="entry name" value="Translation initiation factor IF-2"/>
    <property type="match status" value="1"/>
</dbReference>
<dbReference type="AlphaFoldDB" id="A0A2P8HT71"/>
<feature type="region of interest" description="Disordered" evidence="9">
    <location>
        <begin position="386"/>
        <end position="693"/>
    </location>
</feature>
<feature type="region of interest" description="Disordered" evidence="9">
    <location>
        <begin position="107"/>
        <end position="236"/>
    </location>
</feature>
<feature type="domain" description="Tr-type G" evidence="10">
    <location>
        <begin position="776"/>
        <end position="946"/>
    </location>
</feature>
<dbReference type="SUPFAM" id="SSF52156">
    <property type="entry name" value="Initiation factor IF2/eIF5b, domain 3"/>
    <property type="match status" value="1"/>
</dbReference>
<dbReference type="Gene3D" id="3.40.50.10050">
    <property type="entry name" value="Translation initiation factor IF- 2, domain 3"/>
    <property type="match status" value="1"/>
</dbReference>
<dbReference type="GO" id="GO:0005737">
    <property type="term" value="C:cytoplasm"/>
    <property type="evidence" value="ECO:0007669"/>
    <property type="project" value="UniProtKB-SubCell"/>
</dbReference>
<dbReference type="Gene3D" id="2.40.30.10">
    <property type="entry name" value="Translation factors"/>
    <property type="match status" value="2"/>
</dbReference>
<dbReference type="FunFam" id="3.40.50.10050:FF:000001">
    <property type="entry name" value="Translation initiation factor IF-2"/>
    <property type="match status" value="1"/>
</dbReference>
<dbReference type="SUPFAM" id="SSF52540">
    <property type="entry name" value="P-loop containing nucleoside triphosphate hydrolases"/>
    <property type="match status" value="1"/>
</dbReference>
<evidence type="ECO:0000256" key="1">
    <source>
        <dbReference type="ARBA" id="ARBA00007733"/>
    </source>
</evidence>
<gene>
    <name evidence="7" type="primary">infB</name>
    <name evidence="11" type="ORF">CLV51_101726</name>
</gene>
<dbReference type="PROSITE" id="PS51722">
    <property type="entry name" value="G_TR_2"/>
    <property type="match status" value="1"/>
</dbReference>
<feature type="compositionally biased region" description="Low complexity" evidence="9">
    <location>
        <begin position="274"/>
        <end position="283"/>
    </location>
</feature>
<feature type="region of interest" description="Disordered" evidence="9">
    <location>
        <begin position="257"/>
        <end position="366"/>
    </location>
</feature>
<feature type="compositionally biased region" description="Basic and acidic residues" evidence="9">
    <location>
        <begin position="678"/>
        <end position="692"/>
    </location>
</feature>
<feature type="compositionally biased region" description="Gly residues" evidence="9">
    <location>
        <begin position="530"/>
        <end position="542"/>
    </location>
</feature>
<dbReference type="Gene3D" id="3.40.50.300">
    <property type="entry name" value="P-loop containing nucleotide triphosphate hydrolases"/>
    <property type="match status" value="1"/>
</dbReference>
<dbReference type="PANTHER" id="PTHR43381:SF5">
    <property type="entry name" value="TR-TYPE G DOMAIN-CONTAINING PROTEIN"/>
    <property type="match status" value="1"/>
</dbReference>
<dbReference type="EMBL" id="PYAW01000001">
    <property type="protein sequence ID" value="PSL49395.1"/>
    <property type="molecule type" value="Genomic_DNA"/>
</dbReference>
<dbReference type="PROSITE" id="PS01176">
    <property type="entry name" value="IF2"/>
    <property type="match status" value="1"/>
</dbReference>
<keyword evidence="12" id="KW-1185">Reference proteome</keyword>
<comment type="similarity">
    <text evidence="1 7 8">Belongs to the TRAFAC class translation factor GTPase superfamily. Classic translation factor GTPase family. IF-2 subfamily.</text>
</comment>
<reference evidence="11 12" key="1">
    <citation type="submission" date="2018-03" db="EMBL/GenBank/DDBJ databases">
        <title>Genomic Encyclopedia of Archaeal and Bacterial Type Strains, Phase II (KMG-II): from individual species to whole genera.</title>
        <authorList>
            <person name="Goeker M."/>
        </authorList>
    </citation>
    <scope>NUCLEOTIDE SEQUENCE [LARGE SCALE GENOMIC DNA]</scope>
    <source>
        <strain evidence="11 12">DSM 24859</strain>
    </source>
</reference>
<dbReference type="PANTHER" id="PTHR43381">
    <property type="entry name" value="TRANSLATION INITIATION FACTOR IF-2-RELATED"/>
    <property type="match status" value="1"/>
</dbReference>
<dbReference type="PRINTS" id="PR01217">
    <property type="entry name" value="PRICHEXTENSN"/>
</dbReference>
<dbReference type="InterPro" id="IPR009000">
    <property type="entry name" value="Transl_B-barrel_sf"/>
</dbReference>
<feature type="compositionally biased region" description="Pro residues" evidence="9">
    <location>
        <begin position="415"/>
        <end position="424"/>
    </location>
</feature>
<dbReference type="FunFam" id="2.40.30.10:FF:000007">
    <property type="entry name" value="Translation initiation factor IF-2"/>
    <property type="match status" value="1"/>
</dbReference>
<dbReference type="Proteomes" id="UP000240971">
    <property type="component" value="Unassembled WGS sequence"/>
</dbReference>
<keyword evidence="7" id="KW-0963">Cytoplasm</keyword>
<dbReference type="CDD" id="cd01887">
    <property type="entry name" value="IF2_eIF5B"/>
    <property type="match status" value="1"/>
</dbReference>
<evidence type="ECO:0000256" key="9">
    <source>
        <dbReference type="SAM" id="MobiDB-lite"/>
    </source>
</evidence>
<dbReference type="NCBIfam" id="TIGR00487">
    <property type="entry name" value="IF-2"/>
    <property type="match status" value="1"/>
</dbReference>
<keyword evidence="3 7" id="KW-0396">Initiation factor</keyword>
<feature type="compositionally biased region" description="Low complexity" evidence="9">
    <location>
        <begin position="308"/>
        <end position="319"/>
    </location>
</feature>
<dbReference type="SUPFAM" id="SSF50447">
    <property type="entry name" value="Translation proteins"/>
    <property type="match status" value="2"/>
</dbReference>
<protein>
    <recommendedName>
        <fullName evidence="2 7">Translation initiation factor IF-2</fullName>
    </recommendedName>
</protein>
<keyword evidence="4 7" id="KW-0547">Nucleotide-binding</keyword>
<accession>A0A2P8HT71</accession>
<keyword evidence="6 7" id="KW-0342">GTP-binding</keyword>
<feature type="compositionally biased region" description="Basic residues" evidence="9">
    <location>
        <begin position="668"/>
        <end position="677"/>
    </location>
</feature>
<dbReference type="Pfam" id="PF11987">
    <property type="entry name" value="IF-2"/>
    <property type="match status" value="1"/>
</dbReference>
<feature type="binding site" evidence="7">
    <location>
        <begin position="832"/>
        <end position="836"/>
    </location>
    <ligand>
        <name>GTP</name>
        <dbReference type="ChEBI" id="CHEBI:37565"/>
    </ligand>
</feature>
<evidence type="ECO:0000256" key="7">
    <source>
        <dbReference type="HAMAP-Rule" id="MF_00100"/>
    </source>
</evidence>
<sequence>MTKNKAEPQPFPGKGLIRKGIDFFELLFKRKKASASGGNRGGPKYDMPETTNNTPRLLAAAKEFNIGKETLIDFLGNKGFDMGGFGSPNARLTAVMYSALQSEFQQDKANKRKSDQIALPKGSVLETMKKKEKEEAEAAAKKNTTKEKEEAATAPVAEAPKQEPKAEPKPEPVKEAPKQEAPVAAAPAPPPPPPAKEKVEPKPAPAPPVVTAPPVAEVPKAPVTPPPAEPEVVKAETPKINGPKVITTIDLDALNRNKKTVAKKAEPEAPAPQPEAVKPPVQEVKPEPVTPAPPVAEKQPEPKPVAAPPVKEATTAPTEKPVEKADIAEKVEKAPVAETAPQAEKVAKTEKTDTTEKTEKAAPVEDKPVVKKVEEVLQEAKPAAIKEPAHIPVKHVVKTEHRKPTTADNKNISQPTPPPSPVVPAPQAQQDEPSGAAVIENIQAEKLTGPKVIGKIELPVQSDRRDNNKNNFSRDEKRKRKRIIVEKKPEPVQPKDFKEGDRKDGPPGEHRPPHQHDRQGGNRPHHGGDNRAGGGHQGGGNRPQGDNRNNNNRPGGGANTGTTGGGGYNRPAGQGGGYNRPAGTGGPGGNRPAGQGGGGYNRPGGGPGGNRPAGGGYNRPAGTGGGYNRPGQGGRDDKRTTEEKEIDKNEIQNKIKETMAKLGGGRGKNVKSKHRREKREERAHQKAKEGNENNKLQVTEFVSVSELANLMDVSFAEVISKCMGLGIMVSINQRLDAEVIELVAGEFGFEVEFIGLEDAEETDDDDEVDAPEDQEPRAPIVTIMGHVDHGKTSLLDYIRSANVVAGEAGGITQHIGAYQVTTVSGKKITFLDTPGHEAFTAMRARGAKAADIAVIVVAADDAIMPQTKEAISHSQAAGLPMVFAINKVDKEGSNPEKIKEQLAGMNLLVEDWGGKYQSQEISAKNGLNIDILLEKLLLEAELLELKANPNREASGSIVEATLDKGRGYVASLLVQNGTLRQGDTIVSGSFFGKIKAMFNERGQKMEEAGPSMPVQVLGLNGAPQAGEKFKMFTDESEAKEVANRRAQIVREQGIRTKKHITLDEIGRRLALGNFKQLNLIIKADFDGSVEALSDSLQKLSTEEIVISIVHKAVGQITESDVLLATASDAIILGFQVRPSSQAAKLAEKENIEIRNYSIIYDAIDEIKSAMEGMLEPKIEKKVVCNVQVRETYKFEKVTVAGCFVTDGKLTRNTRINVVRDGIVVHTGELGSLKRYKDDVKEVAANMECGLSVRGYSDLRPNDNIEGFEEVEVKRTL</sequence>
<evidence type="ECO:0000256" key="2">
    <source>
        <dbReference type="ARBA" id="ARBA00020675"/>
    </source>
</evidence>
<evidence type="ECO:0000256" key="6">
    <source>
        <dbReference type="ARBA" id="ARBA00023134"/>
    </source>
</evidence>
<dbReference type="FunFam" id="3.40.50.300:FF:000019">
    <property type="entry name" value="Translation initiation factor IF-2"/>
    <property type="match status" value="1"/>
</dbReference>
<comment type="function">
    <text evidence="7 8">One of the essential components for the initiation of protein synthesis. Protects formylmethionyl-tRNA from spontaneous hydrolysis and promotes its binding to the 30S ribosomal subunits. Also involved in the hydrolysis of GTP during the formation of the 70S ribosomal complex.</text>
</comment>
<comment type="subcellular location">
    <subcellularLocation>
        <location evidence="7">Cytoplasm</location>
    </subcellularLocation>
</comment>
<feature type="binding site" evidence="7">
    <location>
        <begin position="785"/>
        <end position="792"/>
    </location>
    <ligand>
        <name>GTP</name>
        <dbReference type="ChEBI" id="CHEBI:37565"/>
    </ligand>
</feature>
<keyword evidence="5 7" id="KW-0648">Protein biosynthesis</keyword>
<dbReference type="InterPro" id="IPR015760">
    <property type="entry name" value="TIF_IF2"/>
</dbReference>
<dbReference type="InterPro" id="IPR036925">
    <property type="entry name" value="TIF_IF2_dom3_sf"/>
</dbReference>
<dbReference type="Pfam" id="PF00009">
    <property type="entry name" value="GTP_EFTU"/>
    <property type="match status" value="1"/>
</dbReference>
<feature type="compositionally biased region" description="Basic and acidic residues" evidence="9">
    <location>
        <begin position="634"/>
        <end position="659"/>
    </location>
</feature>
<dbReference type="InterPro" id="IPR000795">
    <property type="entry name" value="T_Tr_GTP-bd_dom"/>
</dbReference>
<feature type="compositionally biased region" description="Basic and acidic residues" evidence="9">
    <location>
        <begin position="483"/>
        <end position="520"/>
    </location>
</feature>
<dbReference type="CDD" id="cd03702">
    <property type="entry name" value="IF2_mtIF2_II"/>
    <property type="match status" value="1"/>
</dbReference>
<dbReference type="RefSeq" id="WP_245898610.1">
    <property type="nucleotide sequence ID" value="NZ_PYAW01000001.1"/>
</dbReference>
<feature type="compositionally biased region" description="Basic and acidic residues" evidence="9">
    <location>
        <begin position="127"/>
        <end position="151"/>
    </location>
</feature>
<evidence type="ECO:0000313" key="11">
    <source>
        <dbReference type="EMBL" id="PSL49395.1"/>
    </source>
</evidence>
<dbReference type="GO" id="GO:0005525">
    <property type="term" value="F:GTP binding"/>
    <property type="evidence" value="ECO:0007669"/>
    <property type="project" value="UniProtKB-KW"/>
</dbReference>
<feature type="compositionally biased region" description="Basic and acidic residues" evidence="9">
    <location>
        <begin position="345"/>
        <end position="366"/>
    </location>
</feature>
<evidence type="ECO:0000259" key="10">
    <source>
        <dbReference type="PROSITE" id="PS51722"/>
    </source>
</evidence>
<comment type="caution">
    <text evidence="7">Lacks conserved residue(s) required for the propagation of feature annotation.</text>
</comment>
<evidence type="ECO:0000256" key="8">
    <source>
        <dbReference type="RuleBase" id="RU000644"/>
    </source>
</evidence>
<feature type="binding site" evidence="7">
    <location>
        <begin position="886"/>
        <end position="889"/>
    </location>
    <ligand>
        <name>GTP</name>
        <dbReference type="ChEBI" id="CHEBI:37565"/>
    </ligand>
</feature>
<feature type="compositionally biased region" description="Pro residues" evidence="9">
    <location>
        <begin position="202"/>
        <end position="211"/>
    </location>
</feature>
<evidence type="ECO:0000256" key="4">
    <source>
        <dbReference type="ARBA" id="ARBA00022741"/>
    </source>
</evidence>
<dbReference type="GO" id="GO:0003743">
    <property type="term" value="F:translation initiation factor activity"/>
    <property type="evidence" value="ECO:0007669"/>
    <property type="project" value="UniProtKB-UniRule"/>
</dbReference>
<dbReference type="HAMAP" id="MF_00100_B">
    <property type="entry name" value="IF_2_B"/>
    <property type="match status" value="1"/>
</dbReference>
<dbReference type="InterPro" id="IPR006847">
    <property type="entry name" value="IF2_N"/>
</dbReference>
<dbReference type="CDD" id="cd03692">
    <property type="entry name" value="mtIF2_IVc"/>
    <property type="match status" value="1"/>
</dbReference>
<dbReference type="InterPro" id="IPR000178">
    <property type="entry name" value="TF_IF2_bacterial-like"/>
</dbReference>
<dbReference type="InterPro" id="IPR027417">
    <property type="entry name" value="P-loop_NTPase"/>
</dbReference>
<dbReference type="InterPro" id="IPR023115">
    <property type="entry name" value="TIF_IF2_dom3"/>
</dbReference>
<organism evidence="11 12">
    <name type="scientific">Chitinophaga niastensis</name>
    <dbReference type="NCBI Taxonomy" id="536980"/>
    <lineage>
        <taxon>Bacteria</taxon>
        <taxon>Pseudomonadati</taxon>
        <taxon>Bacteroidota</taxon>
        <taxon>Chitinophagia</taxon>
        <taxon>Chitinophagales</taxon>
        <taxon>Chitinophagaceae</taxon>
        <taxon>Chitinophaga</taxon>
    </lineage>
</organism>
<comment type="caution">
    <text evidence="11">The sequence shown here is derived from an EMBL/GenBank/DDBJ whole genome shotgun (WGS) entry which is preliminary data.</text>
</comment>
<dbReference type="NCBIfam" id="TIGR00231">
    <property type="entry name" value="small_GTP"/>
    <property type="match status" value="1"/>
</dbReference>
<dbReference type="GO" id="GO:0003924">
    <property type="term" value="F:GTPase activity"/>
    <property type="evidence" value="ECO:0007669"/>
    <property type="project" value="UniProtKB-UniRule"/>
</dbReference>
<name>A0A2P8HT71_CHINA</name>
<proteinExistence type="inferred from homology"/>
<evidence type="ECO:0000256" key="5">
    <source>
        <dbReference type="ARBA" id="ARBA00022917"/>
    </source>
</evidence>
<feature type="compositionally biased region" description="Basic and acidic residues" evidence="9">
    <location>
        <begin position="160"/>
        <end position="178"/>
    </location>
</feature>
<feature type="compositionally biased region" description="Basic and acidic residues" evidence="9">
    <location>
        <begin position="462"/>
        <end position="476"/>
    </location>
</feature>
<evidence type="ECO:0000313" key="12">
    <source>
        <dbReference type="Proteomes" id="UP000240971"/>
    </source>
</evidence>